<reference evidence="3 4" key="1">
    <citation type="journal article" date="2013" name="Genome Announc.">
        <title>Draft genome sequence of an Actinobacterium, Brachybacterium muris strain UCD-AY4.</title>
        <authorList>
            <person name="Lo J.R."/>
            <person name="Lang J.M."/>
            <person name="Darling A.E."/>
            <person name="Eisen J.A."/>
            <person name="Coil D.A."/>
        </authorList>
    </citation>
    <scope>NUCLEOTIDE SEQUENCE [LARGE SCALE GENOMIC DNA]</scope>
    <source>
        <strain evidence="3 4">UCD-AY4</strain>
    </source>
</reference>
<evidence type="ECO:0000313" key="3">
    <source>
        <dbReference type="EMBL" id="EYT51056.1"/>
    </source>
</evidence>
<evidence type="ECO:0000256" key="2">
    <source>
        <dbReference type="SAM" id="Phobius"/>
    </source>
</evidence>
<organism evidence="3 4">
    <name type="scientific">Brachybacterium muris UCD-AY4</name>
    <dbReference type="NCBI Taxonomy" id="1249481"/>
    <lineage>
        <taxon>Bacteria</taxon>
        <taxon>Bacillati</taxon>
        <taxon>Actinomycetota</taxon>
        <taxon>Actinomycetes</taxon>
        <taxon>Micrococcales</taxon>
        <taxon>Dermabacteraceae</taxon>
        <taxon>Brachybacterium</taxon>
    </lineage>
</organism>
<feature type="compositionally biased region" description="Polar residues" evidence="1">
    <location>
        <begin position="432"/>
        <end position="441"/>
    </location>
</feature>
<accession>A0A022L1B5</accession>
<sequence length="496" mass="50289">MNSSGQSIASPLVRGVLAAVITLGTAVALTVIPALAAQVAGTRSSATALDAILIGLNVLVLGHGGGITLSTGVIDGTVTLTPLGLMALLMLVCAIAMRRVGHVLELVDVETGLRPRALGDAGSALGSYTVVYAIGVGVLAALGRSGDASPMIVPAVISGALVALVGGLTGVLWSLARRPTATHPGVRVLDLLPMPFDAVARAVLLAMTGLVGVGALAATGQLLFGIRSAGALFDELGPGIVGGIVLVLLQLALLPLLMVWALVILLGGTVTMGTGTAYSLAGVESGVMPALPMLAALPQPGEAPGWAVLLMALPLIPLVLGAVRLVRDTRHLQRRDRVIAWVAYPLVTTVAVLLLAGLATGGIGDGRLLHLGPRMGTLLLPLLLLTVGATAAVLAIMATPLIPWVRASVASLRERVETAEQKERAEKGATAEQDSVQTQGATADAETGEDVETVGDTGTVEAEETVEVAETGASTDEAPEQPVEIPEDEVSRPADR</sequence>
<dbReference type="EMBL" id="AORC01000002">
    <property type="protein sequence ID" value="EYT51056.1"/>
    <property type="molecule type" value="Genomic_DNA"/>
</dbReference>
<keyword evidence="2" id="KW-0812">Transmembrane</keyword>
<gene>
    <name evidence="3" type="ORF">D641_0100885</name>
</gene>
<dbReference type="Pfam" id="PF19877">
    <property type="entry name" value="DUF6350"/>
    <property type="match status" value="1"/>
</dbReference>
<evidence type="ECO:0000313" key="4">
    <source>
        <dbReference type="Proteomes" id="UP000019754"/>
    </source>
</evidence>
<name>A0A022L1B5_9MICO</name>
<feature type="transmembrane region" description="Helical" evidence="2">
    <location>
        <begin position="379"/>
        <end position="405"/>
    </location>
</feature>
<feature type="transmembrane region" description="Helical" evidence="2">
    <location>
        <begin position="48"/>
        <end position="74"/>
    </location>
</feature>
<feature type="transmembrane region" description="Helical" evidence="2">
    <location>
        <begin position="198"/>
        <end position="220"/>
    </location>
</feature>
<feature type="region of interest" description="Disordered" evidence="1">
    <location>
        <begin position="420"/>
        <end position="496"/>
    </location>
</feature>
<dbReference type="STRING" id="1249481.D641_0100885"/>
<feature type="transmembrane region" description="Helical" evidence="2">
    <location>
        <begin position="12"/>
        <end position="36"/>
    </location>
</feature>
<dbReference type="Proteomes" id="UP000019754">
    <property type="component" value="Unassembled WGS sequence"/>
</dbReference>
<feature type="transmembrane region" description="Helical" evidence="2">
    <location>
        <begin position="80"/>
        <end position="100"/>
    </location>
</feature>
<protein>
    <submittedName>
        <fullName evidence="3">Uncharacterized protein</fullName>
    </submittedName>
</protein>
<keyword evidence="2" id="KW-1133">Transmembrane helix</keyword>
<dbReference type="InterPro" id="IPR045931">
    <property type="entry name" value="DUF6350"/>
</dbReference>
<proteinExistence type="predicted"/>
<comment type="caution">
    <text evidence="3">The sequence shown here is derived from an EMBL/GenBank/DDBJ whole genome shotgun (WGS) entry which is preliminary data.</text>
</comment>
<keyword evidence="4" id="KW-1185">Reference proteome</keyword>
<dbReference type="HOGENOM" id="CLU_033238_2_0_11"/>
<feature type="transmembrane region" description="Helical" evidence="2">
    <location>
        <begin position="303"/>
        <end position="326"/>
    </location>
</feature>
<dbReference type="RefSeq" id="WP_031307388.1">
    <property type="nucleotide sequence ID" value="NZ_KB403091.1"/>
</dbReference>
<feature type="transmembrane region" description="Helical" evidence="2">
    <location>
        <begin position="338"/>
        <end position="359"/>
    </location>
</feature>
<keyword evidence="2" id="KW-0472">Membrane</keyword>
<feature type="compositionally biased region" description="Basic and acidic residues" evidence="1">
    <location>
        <begin position="420"/>
        <end position="429"/>
    </location>
</feature>
<feature type="transmembrane region" description="Helical" evidence="2">
    <location>
        <begin position="121"/>
        <end position="143"/>
    </location>
</feature>
<dbReference type="AlphaFoldDB" id="A0A022L1B5"/>
<feature type="transmembrane region" description="Helical" evidence="2">
    <location>
        <begin position="155"/>
        <end position="177"/>
    </location>
</feature>
<evidence type="ECO:0000256" key="1">
    <source>
        <dbReference type="SAM" id="MobiDB-lite"/>
    </source>
</evidence>
<feature type="transmembrane region" description="Helical" evidence="2">
    <location>
        <begin position="240"/>
        <end position="265"/>
    </location>
</feature>